<keyword evidence="2" id="KW-0813">Transport</keyword>
<dbReference type="OrthoDB" id="3900342at2759"/>
<feature type="transmembrane region" description="Helical" evidence="7">
    <location>
        <begin position="43"/>
        <end position="65"/>
    </location>
</feature>
<evidence type="ECO:0000256" key="1">
    <source>
        <dbReference type="ARBA" id="ARBA00004141"/>
    </source>
</evidence>
<sequence length="588" mass="65046">MAQHAFDRYQLERGLDRPQIAAIAFSGTIGIGIFVTSGELIAISGPVGCVIAYIWAGLIITGVMRSLAEMVSVRPVSGALLDYPHVFIDEAAGFSVGVIYCTSMAYLTAAAARAADNFPSNGNGISQKGIIGIIVGLCVITTLSNICGVRLYGNIERVVMIFKILLLVGVCVLMICIKAGAGVAYQMPPVHETVHELIARSQNGYAEAIVPYFRFTRYSTLLDLTQGGIGTGISGSWGQFLAMWLSTVLAMFSCMGGDLVIVAAGEARYPRQDLPKVAQFMYLVPLGFYVLATILLGMNINFLDPRLYHLFESNAEAGPKLPHSPFIIVAARSSIKVLPNFLNACFLMSAYTAGNTGLFVSSRTLFSTCHLYGNKWLKTTFGTTNNGHTPINAIFACAAFGLLTFLDLYDTTFEQPILTLASFFTGGVSCVYATECIAYLRFYWGITQLHSEYLDRDSDEYQQRHYRAHWQPLCAIFALFGLIMVILSSGWPSIYLLIKRNSLSTKDQLKSPSRLAADVVGAYSGSLLYLVLFIGYKSIYKTSFRRLRDFEDKYRMPEFDNEMPRQWRGWFREAVSYFIVDNNRSNRA</sequence>
<evidence type="ECO:0000256" key="5">
    <source>
        <dbReference type="ARBA" id="ARBA00022989"/>
    </source>
</evidence>
<feature type="transmembrane region" description="Helical" evidence="7">
    <location>
        <begin position="86"/>
        <end position="109"/>
    </location>
</feature>
<feature type="transmembrane region" description="Helical" evidence="7">
    <location>
        <begin position="417"/>
        <end position="440"/>
    </location>
</feature>
<organism evidence="9 10">
    <name type="scientific">Amylocarpus encephaloides</name>
    <dbReference type="NCBI Taxonomy" id="45428"/>
    <lineage>
        <taxon>Eukaryota</taxon>
        <taxon>Fungi</taxon>
        <taxon>Dikarya</taxon>
        <taxon>Ascomycota</taxon>
        <taxon>Pezizomycotina</taxon>
        <taxon>Leotiomycetes</taxon>
        <taxon>Helotiales</taxon>
        <taxon>Helotiales incertae sedis</taxon>
        <taxon>Amylocarpus</taxon>
    </lineage>
</organism>
<proteinExistence type="predicted"/>
<keyword evidence="6 7" id="KW-0472">Membrane</keyword>
<protein>
    <submittedName>
        <fullName evidence="9">Amino acid permease/ SLC12A domain-containing protein</fullName>
    </submittedName>
</protein>
<dbReference type="GO" id="GO:0016020">
    <property type="term" value="C:membrane"/>
    <property type="evidence" value="ECO:0007669"/>
    <property type="project" value="UniProtKB-SubCell"/>
</dbReference>
<dbReference type="InterPro" id="IPR004841">
    <property type="entry name" value="AA-permease/SLC12A_dom"/>
</dbReference>
<comment type="subcellular location">
    <subcellularLocation>
        <location evidence="1">Membrane</location>
        <topology evidence="1">Multi-pass membrane protein</topology>
    </subcellularLocation>
</comment>
<reference evidence="9" key="1">
    <citation type="journal article" date="2021" name="IMA Fungus">
        <title>Genomic characterization of three marine fungi, including Emericellopsis atlantica sp. nov. with signatures of a generalist lifestyle and marine biomass degradation.</title>
        <authorList>
            <person name="Hagestad O.C."/>
            <person name="Hou L."/>
            <person name="Andersen J.H."/>
            <person name="Hansen E.H."/>
            <person name="Altermark B."/>
            <person name="Li C."/>
            <person name="Kuhnert E."/>
            <person name="Cox R.J."/>
            <person name="Crous P.W."/>
            <person name="Spatafora J.W."/>
            <person name="Lail K."/>
            <person name="Amirebrahimi M."/>
            <person name="Lipzen A."/>
            <person name="Pangilinan J."/>
            <person name="Andreopoulos W."/>
            <person name="Hayes R.D."/>
            <person name="Ng V."/>
            <person name="Grigoriev I.V."/>
            <person name="Jackson S.A."/>
            <person name="Sutton T.D.S."/>
            <person name="Dobson A.D.W."/>
            <person name="Rama T."/>
        </authorList>
    </citation>
    <scope>NUCLEOTIDE SEQUENCE</scope>
    <source>
        <strain evidence="9">TRa018bII</strain>
    </source>
</reference>
<accession>A0A9P7YBB2</accession>
<feature type="transmembrane region" description="Helical" evidence="7">
    <location>
        <begin position="129"/>
        <end position="152"/>
    </location>
</feature>
<keyword evidence="4" id="KW-0029">Amino-acid transport</keyword>
<dbReference type="PANTHER" id="PTHR43341:SF21">
    <property type="entry name" value="GENERAL AMINO ACID PERMEASE-RELATED"/>
    <property type="match status" value="1"/>
</dbReference>
<dbReference type="Pfam" id="PF00324">
    <property type="entry name" value="AA_permease"/>
    <property type="match status" value="1"/>
</dbReference>
<feature type="transmembrane region" description="Helical" evidence="7">
    <location>
        <begin position="473"/>
        <end position="495"/>
    </location>
</feature>
<feature type="transmembrane region" description="Helical" evidence="7">
    <location>
        <begin position="277"/>
        <end position="300"/>
    </location>
</feature>
<dbReference type="InterPro" id="IPR050524">
    <property type="entry name" value="APC_YAT"/>
</dbReference>
<keyword evidence="3 7" id="KW-0812">Transmembrane</keyword>
<feature type="transmembrane region" description="Helical" evidence="7">
    <location>
        <begin position="341"/>
        <end position="366"/>
    </location>
</feature>
<keyword evidence="5 7" id="KW-1133">Transmembrane helix</keyword>
<evidence type="ECO:0000256" key="7">
    <source>
        <dbReference type="SAM" id="Phobius"/>
    </source>
</evidence>
<comment type="caution">
    <text evidence="9">The sequence shown here is derived from an EMBL/GenBank/DDBJ whole genome shotgun (WGS) entry which is preliminary data.</text>
</comment>
<feature type="transmembrane region" description="Helical" evidence="7">
    <location>
        <begin position="20"/>
        <end position="37"/>
    </location>
</feature>
<evidence type="ECO:0000256" key="2">
    <source>
        <dbReference type="ARBA" id="ARBA00022448"/>
    </source>
</evidence>
<feature type="transmembrane region" description="Helical" evidence="7">
    <location>
        <begin position="515"/>
        <end position="536"/>
    </location>
</feature>
<name>A0A9P7YBB2_9HELO</name>
<keyword evidence="10" id="KW-1185">Reference proteome</keyword>
<dbReference type="Proteomes" id="UP000824998">
    <property type="component" value="Unassembled WGS sequence"/>
</dbReference>
<feature type="transmembrane region" description="Helical" evidence="7">
    <location>
        <begin position="164"/>
        <end position="185"/>
    </location>
</feature>
<evidence type="ECO:0000259" key="8">
    <source>
        <dbReference type="Pfam" id="PF00324"/>
    </source>
</evidence>
<evidence type="ECO:0000256" key="4">
    <source>
        <dbReference type="ARBA" id="ARBA00022970"/>
    </source>
</evidence>
<dbReference type="InterPro" id="IPR004840">
    <property type="entry name" value="Amino_acid_permease_CS"/>
</dbReference>
<dbReference type="AlphaFoldDB" id="A0A9P7YBB2"/>
<evidence type="ECO:0000313" key="9">
    <source>
        <dbReference type="EMBL" id="KAG9230141.1"/>
    </source>
</evidence>
<feature type="domain" description="Amino acid permease/ SLC12A" evidence="8">
    <location>
        <begin position="22"/>
        <end position="547"/>
    </location>
</feature>
<dbReference type="PANTHER" id="PTHR43341">
    <property type="entry name" value="AMINO ACID PERMEASE"/>
    <property type="match status" value="1"/>
</dbReference>
<dbReference type="EMBL" id="MU251698">
    <property type="protein sequence ID" value="KAG9230141.1"/>
    <property type="molecule type" value="Genomic_DNA"/>
</dbReference>
<evidence type="ECO:0000313" key="10">
    <source>
        <dbReference type="Proteomes" id="UP000824998"/>
    </source>
</evidence>
<evidence type="ECO:0000256" key="6">
    <source>
        <dbReference type="ARBA" id="ARBA00023136"/>
    </source>
</evidence>
<feature type="transmembrane region" description="Helical" evidence="7">
    <location>
        <begin position="387"/>
        <end position="405"/>
    </location>
</feature>
<dbReference type="Gene3D" id="1.20.1740.10">
    <property type="entry name" value="Amino acid/polyamine transporter I"/>
    <property type="match status" value="1"/>
</dbReference>
<feature type="transmembrane region" description="Helical" evidence="7">
    <location>
        <begin position="241"/>
        <end position="265"/>
    </location>
</feature>
<dbReference type="PIRSF" id="PIRSF006060">
    <property type="entry name" value="AA_transporter"/>
    <property type="match status" value="1"/>
</dbReference>
<dbReference type="PROSITE" id="PS00218">
    <property type="entry name" value="AMINO_ACID_PERMEASE_1"/>
    <property type="match status" value="1"/>
</dbReference>
<gene>
    <name evidence="9" type="ORF">BJ875DRAFT_499400</name>
</gene>
<evidence type="ECO:0000256" key="3">
    <source>
        <dbReference type="ARBA" id="ARBA00022692"/>
    </source>
</evidence>
<dbReference type="GO" id="GO:0015171">
    <property type="term" value="F:amino acid transmembrane transporter activity"/>
    <property type="evidence" value="ECO:0007669"/>
    <property type="project" value="TreeGrafter"/>
</dbReference>